<dbReference type="Gene3D" id="3.90.640.10">
    <property type="entry name" value="Actin, Chain A, domain 4"/>
    <property type="match status" value="1"/>
</dbReference>
<dbReference type="PROSITE" id="PS00297">
    <property type="entry name" value="HSP70_1"/>
    <property type="match status" value="1"/>
</dbReference>
<evidence type="ECO:0000259" key="8">
    <source>
        <dbReference type="PROSITE" id="PS50234"/>
    </source>
</evidence>
<keyword evidence="2" id="KW-0597">Phosphoprotein</keyword>
<dbReference type="PANTHER" id="PTHR19375">
    <property type="entry name" value="HEAT SHOCK PROTEIN 70KDA"/>
    <property type="match status" value="1"/>
</dbReference>
<evidence type="ECO:0000256" key="6">
    <source>
        <dbReference type="ARBA" id="ARBA00023186"/>
    </source>
</evidence>
<dbReference type="RefSeq" id="WP_344896939.1">
    <property type="nucleotide sequence ID" value="NZ_BAABAS010000006.1"/>
</dbReference>
<dbReference type="CDD" id="cd24029">
    <property type="entry name" value="ASKHA_NBD_HSP70_DnaK_HscA_HscC"/>
    <property type="match status" value="1"/>
</dbReference>
<dbReference type="InterPro" id="IPR018181">
    <property type="entry name" value="Heat_shock_70_CS"/>
</dbReference>
<comment type="similarity">
    <text evidence="1 7">Belongs to the heat shock protein 70 family.</text>
</comment>
<feature type="domain" description="VWFA" evidence="8">
    <location>
        <begin position="509"/>
        <end position="675"/>
    </location>
</feature>
<organism evidence="9 10">
    <name type="scientific">Actinomadura meridiana</name>
    <dbReference type="NCBI Taxonomy" id="559626"/>
    <lineage>
        <taxon>Bacteria</taxon>
        <taxon>Bacillati</taxon>
        <taxon>Actinomycetota</taxon>
        <taxon>Actinomycetes</taxon>
        <taxon>Streptosporangiales</taxon>
        <taxon>Thermomonosporaceae</taxon>
        <taxon>Actinomadura</taxon>
    </lineage>
</organism>
<dbReference type="Pfam" id="PF00012">
    <property type="entry name" value="HSP70"/>
    <property type="match status" value="2"/>
</dbReference>
<sequence>MTVAIGIDLGTTYSAVARVDVNGRPEVIPDETGSPLVPSVISFATDPPSIGAAAMTGQVDGETEVAAGFKRHMGDPRFLLSFTGGEFTATDLSAILLAGLKAQAEAFTGAPVTEAVITVPACFTHPQRAATITAGERAGLEVSQVISEPTAAALAYGDRGGEERTMLAYDLGGGTFDVSVVRVTGDGITVVGTHGDPRLGGRDWDDRIVAHVRERFTNEFGSEVGPDDALTLLVRAEQLKHTLSQRRHGDIRVDFAGHDARYEMTRQVFEDLTRDLLDRTERLTRQAVADAGLGWERIDGIIPVGGSTRMPMIRERIARVSGRAPLGGAHPDQAVAIGAALAAAGSRRTRSGQVAARTERPSRGARLVHDVIAHSLGVIVESTDRSRHVNSVLIGRNVPIPARESRAHQFVLHKTDENLLEVFLTQGETDDPRDCVYLGRHVFTGFGPGAGETVVDIEYAYDHNGVAHVSGKDRGTGRPLLVTVDEAPADIPDRFLARPANIGRPGGVTVYLAIDLSGAMAGSPLAEARRAAHAFVEQCDLAATSVGLIGFSDTVQVKQKATRNAEHIGRAIDDLHACATGVGNAGHPFDELHDLLGDGPGPRYAVVLANGEWSRQAHVIARAARCRAAGIEMISVGLDDADEGSPRRIASASGRNLCTDLTGLTESFSTIARELTQGHGGKIGSLTRDEA</sequence>
<dbReference type="PROSITE" id="PS50234">
    <property type="entry name" value="VWFA"/>
    <property type="match status" value="1"/>
</dbReference>
<dbReference type="InterPro" id="IPR036465">
    <property type="entry name" value="vWFA_dom_sf"/>
</dbReference>
<evidence type="ECO:0000313" key="9">
    <source>
        <dbReference type="EMBL" id="GAA4232501.1"/>
    </source>
</evidence>
<dbReference type="SUPFAM" id="SSF53067">
    <property type="entry name" value="Actin-like ATPase domain"/>
    <property type="match status" value="2"/>
</dbReference>
<evidence type="ECO:0000256" key="1">
    <source>
        <dbReference type="ARBA" id="ARBA00007381"/>
    </source>
</evidence>
<keyword evidence="3 7" id="KW-0547">Nucleotide-binding</keyword>
<dbReference type="InterPro" id="IPR013126">
    <property type="entry name" value="Hsp_70_fam"/>
</dbReference>
<dbReference type="Gene3D" id="3.40.50.410">
    <property type="entry name" value="von Willebrand factor, type A domain"/>
    <property type="match status" value="1"/>
</dbReference>
<dbReference type="Proteomes" id="UP001501710">
    <property type="component" value="Unassembled WGS sequence"/>
</dbReference>
<accession>A0ABP8C3G6</accession>
<dbReference type="Gene3D" id="2.60.34.10">
    <property type="entry name" value="Substrate Binding Domain Of DNAk, Chain A, domain 1"/>
    <property type="match status" value="1"/>
</dbReference>
<protein>
    <submittedName>
        <fullName evidence="9">Hsp70 family protein</fullName>
    </submittedName>
</protein>
<evidence type="ECO:0000256" key="4">
    <source>
        <dbReference type="ARBA" id="ARBA00022840"/>
    </source>
</evidence>
<dbReference type="SUPFAM" id="SSF53300">
    <property type="entry name" value="vWA-like"/>
    <property type="match status" value="1"/>
</dbReference>
<keyword evidence="6" id="KW-0143">Chaperone</keyword>
<dbReference type="CDD" id="cd00198">
    <property type="entry name" value="vWFA"/>
    <property type="match status" value="1"/>
</dbReference>
<gene>
    <name evidence="9" type="ORF">GCM10022254_32540</name>
</gene>
<dbReference type="InterPro" id="IPR002035">
    <property type="entry name" value="VWF_A"/>
</dbReference>
<dbReference type="EMBL" id="BAABAS010000006">
    <property type="protein sequence ID" value="GAA4232501.1"/>
    <property type="molecule type" value="Genomic_DNA"/>
</dbReference>
<dbReference type="InterPro" id="IPR029047">
    <property type="entry name" value="HSP70_peptide-bd_sf"/>
</dbReference>
<dbReference type="SUPFAM" id="SSF100920">
    <property type="entry name" value="Heat shock protein 70kD (HSP70), peptide-binding domain"/>
    <property type="match status" value="1"/>
</dbReference>
<dbReference type="InterPro" id="IPR043129">
    <property type="entry name" value="ATPase_NBD"/>
</dbReference>
<evidence type="ECO:0000256" key="5">
    <source>
        <dbReference type="ARBA" id="ARBA00023016"/>
    </source>
</evidence>
<dbReference type="PRINTS" id="PR00301">
    <property type="entry name" value="HEATSHOCK70"/>
</dbReference>
<keyword evidence="10" id="KW-1185">Reference proteome</keyword>
<comment type="caution">
    <text evidence="9">The sequence shown here is derived from an EMBL/GenBank/DDBJ whole genome shotgun (WGS) entry which is preliminary data.</text>
</comment>
<name>A0ABP8C3G6_9ACTN</name>
<evidence type="ECO:0000256" key="7">
    <source>
        <dbReference type="RuleBase" id="RU003322"/>
    </source>
</evidence>
<dbReference type="Gene3D" id="3.30.420.40">
    <property type="match status" value="2"/>
</dbReference>
<proteinExistence type="inferred from homology"/>
<reference evidence="10" key="1">
    <citation type="journal article" date="2019" name="Int. J. Syst. Evol. Microbiol.">
        <title>The Global Catalogue of Microorganisms (GCM) 10K type strain sequencing project: providing services to taxonomists for standard genome sequencing and annotation.</title>
        <authorList>
            <consortium name="The Broad Institute Genomics Platform"/>
            <consortium name="The Broad Institute Genome Sequencing Center for Infectious Disease"/>
            <person name="Wu L."/>
            <person name="Ma J."/>
        </authorList>
    </citation>
    <scope>NUCLEOTIDE SEQUENCE [LARGE SCALE GENOMIC DNA]</scope>
    <source>
        <strain evidence="10">JCM 17440</strain>
    </source>
</reference>
<keyword evidence="4 7" id="KW-0067">ATP-binding</keyword>
<evidence type="ECO:0000256" key="2">
    <source>
        <dbReference type="ARBA" id="ARBA00022553"/>
    </source>
</evidence>
<keyword evidence="5" id="KW-0346">Stress response</keyword>
<evidence type="ECO:0000256" key="3">
    <source>
        <dbReference type="ARBA" id="ARBA00022741"/>
    </source>
</evidence>
<evidence type="ECO:0000313" key="10">
    <source>
        <dbReference type="Proteomes" id="UP001501710"/>
    </source>
</evidence>
<dbReference type="Pfam" id="PF00092">
    <property type="entry name" value="VWA"/>
    <property type="match status" value="1"/>
</dbReference>
<dbReference type="SMART" id="SM00327">
    <property type="entry name" value="VWA"/>
    <property type="match status" value="1"/>
</dbReference>